<dbReference type="EMBL" id="BACI01000002">
    <property type="protein sequence ID" value="GAA10669.1"/>
    <property type="molecule type" value="Genomic_DNA"/>
</dbReference>
<proteinExistence type="predicted"/>
<dbReference type="SUPFAM" id="SSF50129">
    <property type="entry name" value="GroES-like"/>
    <property type="match status" value="1"/>
</dbReference>
<dbReference type="eggNOG" id="COG0604">
    <property type="taxonomic scope" value="Bacteria"/>
</dbReference>
<keyword evidence="1" id="KW-0560">Oxidoreductase</keyword>
<dbReference type="Pfam" id="PF08240">
    <property type="entry name" value="ADH_N"/>
    <property type="match status" value="1"/>
</dbReference>
<sequence length="315" mass="33053">MRAITYSRFGGPDVLELTDLPTPKVGPDSVLVRVRATSVNPVDWKIRQGHLAEVMDTVFPVVPGWDVAGVVEQVGLDTPEFQVGDEVFGYVRKDLVGGEVAGGTFADLVVAPVRTLAHKPAGWSFEEAAAVPLAGLTAYQTIRRAGVQSGHTVLVHAAAGGVGSFAVQIAKSLGARVIGTASESNHDYLRSLGAEPTTYGDGLADRVRELAPDGVDVVLDYVGGDAIDSVPDVLRDGGTVASIIDARARDEFGGEYVWVRPDAADLAELGRLGDAGDLKPEIAEVFDLPDASAAHERSQSGHVRGKIVVRVSAEA</sequence>
<dbReference type="InterPro" id="IPR011032">
    <property type="entry name" value="GroES-like_sf"/>
</dbReference>
<dbReference type="Pfam" id="PF13602">
    <property type="entry name" value="ADH_zinc_N_2"/>
    <property type="match status" value="1"/>
</dbReference>
<dbReference type="InterPro" id="IPR050700">
    <property type="entry name" value="YIM1/Zinc_Alcohol_DH_Fams"/>
</dbReference>
<dbReference type="GO" id="GO:0016491">
    <property type="term" value="F:oxidoreductase activity"/>
    <property type="evidence" value="ECO:0007669"/>
    <property type="project" value="UniProtKB-KW"/>
</dbReference>
<dbReference type="CDD" id="cd05289">
    <property type="entry name" value="MDR_like_2"/>
    <property type="match status" value="1"/>
</dbReference>
<dbReference type="Gene3D" id="3.90.180.10">
    <property type="entry name" value="Medium-chain alcohol dehydrogenases, catalytic domain"/>
    <property type="match status" value="1"/>
</dbReference>
<dbReference type="STRING" id="1027371.GOALK_002_01340"/>
<evidence type="ECO:0000259" key="2">
    <source>
        <dbReference type="SMART" id="SM00829"/>
    </source>
</evidence>
<evidence type="ECO:0000313" key="3">
    <source>
        <dbReference type="EMBL" id="GAA10669.1"/>
    </source>
</evidence>
<dbReference type="GO" id="GO:0008270">
    <property type="term" value="F:zinc ion binding"/>
    <property type="evidence" value="ECO:0007669"/>
    <property type="project" value="InterPro"/>
</dbReference>
<evidence type="ECO:0000313" key="4">
    <source>
        <dbReference type="Proteomes" id="UP000003558"/>
    </source>
</evidence>
<protein>
    <submittedName>
        <fullName evidence="3">Putative oxidoreductase</fullName>
    </submittedName>
</protein>
<feature type="domain" description="Enoyl reductase (ER)" evidence="2">
    <location>
        <begin position="10"/>
        <end position="309"/>
    </location>
</feature>
<dbReference type="RefSeq" id="WP_006356847.1">
    <property type="nucleotide sequence ID" value="NZ_BACI01000002.1"/>
</dbReference>
<dbReference type="SUPFAM" id="SSF51735">
    <property type="entry name" value="NAD(P)-binding Rossmann-fold domains"/>
    <property type="match status" value="1"/>
</dbReference>
<accession>F9VPY0</accession>
<dbReference type="InterPro" id="IPR002364">
    <property type="entry name" value="Quin_OxRdtase/zeta-crystal_CS"/>
</dbReference>
<organism evidence="3 4">
    <name type="scientific">Gordonia alkanivorans NBRC 16433</name>
    <dbReference type="NCBI Taxonomy" id="1027371"/>
    <lineage>
        <taxon>Bacteria</taxon>
        <taxon>Bacillati</taxon>
        <taxon>Actinomycetota</taxon>
        <taxon>Actinomycetes</taxon>
        <taxon>Mycobacteriales</taxon>
        <taxon>Gordoniaceae</taxon>
        <taxon>Gordonia</taxon>
    </lineage>
</organism>
<dbReference type="AlphaFoldDB" id="F9VPY0"/>
<comment type="caution">
    <text evidence="3">The sequence shown here is derived from an EMBL/GenBank/DDBJ whole genome shotgun (WGS) entry which is preliminary data.</text>
</comment>
<gene>
    <name evidence="3" type="ORF">GOALK_002_01340</name>
</gene>
<dbReference type="SMART" id="SM00829">
    <property type="entry name" value="PKS_ER"/>
    <property type="match status" value="1"/>
</dbReference>
<dbReference type="InterPro" id="IPR020843">
    <property type="entry name" value="ER"/>
</dbReference>
<evidence type="ECO:0000256" key="1">
    <source>
        <dbReference type="ARBA" id="ARBA00023002"/>
    </source>
</evidence>
<dbReference type="PANTHER" id="PTHR11695:SF294">
    <property type="entry name" value="RETICULON-4-INTERACTING PROTEIN 1, MITOCHONDRIAL"/>
    <property type="match status" value="1"/>
</dbReference>
<dbReference type="InterPro" id="IPR013154">
    <property type="entry name" value="ADH-like_N"/>
</dbReference>
<dbReference type="PROSITE" id="PS01162">
    <property type="entry name" value="QOR_ZETA_CRYSTAL"/>
    <property type="match status" value="1"/>
</dbReference>
<dbReference type="InterPro" id="IPR036291">
    <property type="entry name" value="NAD(P)-bd_dom_sf"/>
</dbReference>
<dbReference type="Gene3D" id="3.40.50.720">
    <property type="entry name" value="NAD(P)-binding Rossmann-like Domain"/>
    <property type="match status" value="1"/>
</dbReference>
<dbReference type="PANTHER" id="PTHR11695">
    <property type="entry name" value="ALCOHOL DEHYDROGENASE RELATED"/>
    <property type="match status" value="1"/>
</dbReference>
<name>F9VPY0_9ACTN</name>
<reference evidence="3 4" key="1">
    <citation type="submission" date="2011-05" db="EMBL/GenBank/DDBJ databases">
        <title>Whole genome shotgun sequence of Gordonia alkanivorans NBRC 16433.</title>
        <authorList>
            <person name="Hosoyama A."/>
            <person name="Nakamura S."/>
            <person name="Takarada H."/>
            <person name="Tsuchikane K."/>
            <person name="Yamazaki S."/>
            <person name="Fujita N."/>
        </authorList>
    </citation>
    <scope>NUCLEOTIDE SEQUENCE [LARGE SCALE GENOMIC DNA]</scope>
    <source>
        <strain evidence="3 4">NBRC 16433</strain>
    </source>
</reference>
<dbReference type="Proteomes" id="UP000003558">
    <property type="component" value="Unassembled WGS sequence"/>
</dbReference>